<evidence type="ECO:0000313" key="13">
    <source>
        <dbReference type="Proteomes" id="UP000000600"/>
    </source>
</evidence>
<dbReference type="InterPro" id="IPR028846">
    <property type="entry name" value="Recoverin"/>
</dbReference>
<feature type="domain" description="EF-hand" evidence="11">
    <location>
        <begin position="457"/>
        <end position="492"/>
    </location>
</feature>
<dbReference type="InterPro" id="IPR000195">
    <property type="entry name" value="Rab-GAP-TBC_dom"/>
</dbReference>
<dbReference type="InParanoid" id="A0CEI6"/>
<proteinExistence type="inferred from homology"/>
<sequence>MIFFQKSKCCVCAKDLQALKLRKSYRCKMCHQDVCINCSENRVKVQIPQNQLYAKPNDFVKDFNLPQRVCDNCFRDYSYYQKLIQEYGLKWNTRSLLQSKWIGKQERKIKIQIGISESDREIIDKDVITGRSEAFLFNYSLREFITQCQEGYDQTYIRESIIKVLQLFVTHYPIIGYCQGMNQIATILLCVSDEEGAFHIMNYIFKQIIPPRFYSNSQGATLIGYQAELYFLKTLLKSLNLQNFDQLSNFLDVSGPQMLLTLMLQVLNTSSLLVTWGEMFKRNSFIPIDQAIILSLVQASRTFDLTKQGIIEEIGKNIKYSDLSQIFSKEGAYFTSFERQVQIEQYYSQTSRSWVNNEKLILFRLKKITNFDTEEILEIQNEFKKYCMESRSVSISRHDRQSIKQSAQLTDSSDDDTDYLQNLQIQQVKLQKYGINKEAFLDLMEQFHQHQTKYQILDRHKYELVFNLFDENKTELLDFREFLICLSILLRGSFEQKLKMFFTAHTGSSLKDQEFQTLLSIIIPQDLQSQDEYQSFLKRIYKPQYSYQDMLQVSQDPFVSDNEYKRERSQTSVIIAQSLNHIKYN</sequence>
<dbReference type="Gene3D" id="1.10.8.270">
    <property type="entry name" value="putative rabgap domain of human tbc1 domain family member 14 like domains"/>
    <property type="match status" value="1"/>
</dbReference>
<dbReference type="InterPro" id="IPR002048">
    <property type="entry name" value="EF_hand_dom"/>
</dbReference>
<dbReference type="PROSITE" id="PS50086">
    <property type="entry name" value="TBC_RABGAP"/>
    <property type="match status" value="1"/>
</dbReference>
<dbReference type="Pfam" id="PF00566">
    <property type="entry name" value="RabGAP-TBC"/>
    <property type="match status" value="1"/>
</dbReference>
<dbReference type="GeneID" id="5022385"/>
<evidence type="ECO:0000256" key="6">
    <source>
        <dbReference type="ARBA" id="ARBA00022833"/>
    </source>
</evidence>
<dbReference type="STRING" id="5888.A0CEI6"/>
<dbReference type="InterPro" id="IPR017455">
    <property type="entry name" value="Znf_FYVE-rel"/>
</dbReference>
<keyword evidence="5 8" id="KW-0863">Zinc-finger</keyword>
<feature type="domain" description="Rab-GAP TBC" evidence="9">
    <location>
        <begin position="88"/>
        <end position="283"/>
    </location>
</feature>
<dbReference type="AlphaFoldDB" id="A0CEI6"/>
<dbReference type="SUPFAM" id="SSF57903">
    <property type="entry name" value="FYVE/PHD zinc finger"/>
    <property type="match status" value="1"/>
</dbReference>
<organism evidence="12 13">
    <name type="scientific">Paramecium tetraurelia</name>
    <dbReference type="NCBI Taxonomy" id="5888"/>
    <lineage>
        <taxon>Eukaryota</taxon>
        <taxon>Sar</taxon>
        <taxon>Alveolata</taxon>
        <taxon>Ciliophora</taxon>
        <taxon>Intramacronucleata</taxon>
        <taxon>Oligohymenophorea</taxon>
        <taxon>Peniculida</taxon>
        <taxon>Parameciidae</taxon>
        <taxon>Paramecium</taxon>
    </lineage>
</organism>
<evidence type="ECO:0000256" key="7">
    <source>
        <dbReference type="ARBA" id="ARBA00023288"/>
    </source>
</evidence>
<gene>
    <name evidence="12" type="ORF">GSPATT00037641001</name>
</gene>
<dbReference type="GO" id="GO:0008270">
    <property type="term" value="F:zinc ion binding"/>
    <property type="evidence" value="ECO:0007669"/>
    <property type="project" value="UniProtKB-KW"/>
</dbReference>
<dbReference type="SUPFAM" id="SSF47473">
    <property type="entry name" value="EF-hand"/>
    <property type="match status" value="1"/>
</dbReference>
<dbReference type="InterPro" id="IPR013083">
    <property type="entry name" value="Znf_RING/FYVE/PHD"/>
</dbReference>
<dbReference type="RefSeq" id="XP_001436600.1">
    <property type="nucleotide sequence ID" value="XM_001436563.1"/>
</dbReference>
<dbReference type="Gene3D" id="3.30.40.10">
    <property type="entry name" value="Zinc/RING finger domain, C3HC4 (zinc finger)"/>
    <property type="match status" value="1"/>
</dbReference>
<feature type="domain" description="FYVE-type" evidence="10">
    <location>
        <begin position="7"/>
        <end position="78"/>
    </location>
</feature>
<evidence type="ECO:0000259" key="9">
    <source>
        <dbReference type="PROSITE" id="PS50086"/>
    </source>
</evidence>
<keyword evidence="6" id="KW-0862">Zinc</keyword>
<evidence type="ECO:0000256" key="5">
    <source>
        <dbReference type="ARBA" id="ARBA00022771"/>
    </source>
</evidence>
<comment type="similarity">
    <text evidence="1">Belongs to the recoverin family.</text>
</comment>
<reference evidence="12 13" key="1">
    <citation type="journal article" date="2006" name="Nature">
        <title>Global trends of whole-genome duplications revealed by the ciliate Paramecium tetraurelia.</title>
        <authorList>
            <consortium name="Genoscope"/>
            <person name="Aury J.-M."/>
            <person name="Jaillon O."/>
            <person name="Duret L."/>
            <person name="Noel B."/>
            <person name="Jubin C."/>
            <person name="Porcel B.M."/>
            <person name="Segurens B."/>
            <person name="Daubin V."/>
            <person name="Anthouard V."/>
            <person name="Aiach N."/>
            <person name="Arnaiz O."/>
            <person name="Billaut A."/>
            <person name="Beisson J."/>
            <person name="Blanc I."/>
            <person name="Bouhouche K."/>
            <person name="Camara F."/>
            <person name="Duharcourt S."/>
            <person name="Guigo R."/>
            <person name="Gogendeau D."/>
            <person name="Katinka M."/>
            <person name="Keller A.-M."/>
            <person name="Kissmehl R."/>
            <person name="Klotz C."/>
            <person name="Koll F."/>
            <person name="Le Moue A."/>
            <person name="Lepere C."/>
            <person name="Malinsky S."/>
            <person name="Nowacki M."/>
            <person name="Nowak J.K."/>
            <person name="Plattner H."/>
            <person name="Poulain J."/>
            <person name="Ruiz F."/>
            <person name="Serrano V."/>
            <person name="Zagulski M."/>
            <person name="Dessen P."/>
            <person name="Betermier M."/>
            <person name="Weissenbach J."/>
            <person name="Scarpelli C."/>
            <person name="Schachter V."/>
            <person name="Sperling L."/>
            <person name="Meyer E."/>
            <person name="Cohen J."/>
            <person name="Wincker P."/>
        </authorList>
    </citation>
    <scope>NUCLEOTIDE SEQUENCE [LARGE SCALE GENOMIC DNA]</scope>
    <source>
        <strain evidence="12 13">Stock d4-2</strain>
    </source>
</reference>
<dbReference type="OMA" id="YCMESRS"/>
<keyword evidence="13" id="KW-1185">Reference proteome</keyword>
<keyword evidence="2" id="KW-0519">Myristate</keyword>
<evidence type="ECO:0000259" key="10">
    <source>
        <dbReference type="PROSITE" id="PS50178"/>
    </source>
</evidence>
<evidence type="ECO:0000256" key="3">
    <source>
        <dbReference type="ARBA" id="ARBA00022723"/>
    </source>
</evidence>
<keyword evidence="7" id="KW-0449">Lipoprotein</keyword>
<dbReference type="GO" id="GO:0005509">
    <property type="term" value="F:calcium ion binding"/>
    <property type="evidence" value="ECO:0000318"/>
    <property type="project" value="GO_Central"/>
</dbReference>
<dbReference type="SUPFAM" id="SSF47923">
    <property type="entry name" value="Ypt/Rab-GAP domain of gyp1p"/>
    <property type="match status" value="1"/>
</dbReference>
<dbReference type="InterPro" id="IPR011011">
    <property type="entry name" value="Znf_FYVE_PHD"/>
</dbReference>
<dbReference type="KEGG" id="ptm:GSPATT00037641001"/>
<evidence type="ECO:0000259" key="11">
    <source>
        <dbReference type="PROSITE" id="PS50222"/>
    </source>
</evidence>
<evidence type="ECO:0000256" key="8">
    <source>
        <dbReference type="PROSITE-ProRule" id="PRU00091"/>
    </source>
</evidence>
<dbReference type="eggNOG" id="KOG2222">
    <property type="taxonomic scope" value="Eukaryota"/>
</dbReference>
<evidence type="ECO:0000256" key="4">
    <source>
        <dbReference type="ARBA" id="ARBA00022737"/>
    </source>
</evidence>
<dbReference type="PROSITE" id="PS50178">
    <property type="entry name" value="ZF_FYVE"/>
    <property type="match status" value="1"/>
</dbReference>
<keyword evidence="3" id="KW-0479">Metal-binding</keyword>
<dbReference type="InterPro" id="IPR035969">
    <property type="entry name" value="Rab-GAP_TBC_sf"/>
</dbReference>
<evidence type="ECO:0000256" key="2">
    <source>
        <dbReference type="ARBA" id="ARBA00022707"/>
    </source>
</evidence>
<protein>
    <recommendedName>
        <fullName evidence="14">Rab-GAP TBC domain-containing protein</fullName>
    </recommendedName>
</protein>
<dbReference type="Gene3D" id="1.10.238.10">
    <property type="entry name" value="EF-hand"/>
    <property type="match status" value="1"/>
</dbReference>
<dbReference type="PANTHER" id="PTHR23055:SF178">
    <property type="entry name" value="NEUROCALCIN HOMOLOG"/>
    <property type="match status" value="1"/>
</dbReference>
<dbReference type="EMBL" id="CT868065">
    <property type="protein sequence ID" value="CAK69203.1"/>
    <property type="molecule type" value="Genomic_DNA"/>
</dbReference>
<dbReference type="Proteomes" id="UP000000600">
    <property type="component" value="Unassembled WGS sequence"/>
</dbReference>
<dbReference type="PANTHER" id="PTHR23055">
    <property type="entry name" value="CALCIUM BINDING PROTEINS"/>
    <property type="match status" value="1"/>
</dbReference>
<evidence type="ECO:0000256" key="1">
    <source>
        <dbReference type="ARBA" id="ARBA00006049"/>
    </source>
</evidence>
<dbReference type="FunFam" id="1.10.8.270:FF:000085">
    <property type="entry name" value="Uncharacterized protein"/>
    <property type="match status" value="1"/>
</dbReference>
<evidence type="ECO:0000313" key="12">
    <source>
        <dbReference type="EMBL" id="CAK69203.1"/>
    </source>
</evidence>
<dbReference type="GO" id="GO:0009966">
    <property type="term" value="P:regulation of signal transduction"/>
    <property type="evidence" value="ECO:0000318"/>
    <property type="project" value="GO_Central"/>
</dbReference>
<name>A0CEI6_PARTE</name>
<evidence type="ECO:0008006" key="14">
    <source>
        <dbReference type="Google" id="ProtNLM"/>
    </source>
</evidence>
<accession>A0CEI6</accession>
<keyword evidence="4" id="KW-0677">Repeat</keyword>
<dbReference type="HOGENOM" id="CLU_466518_0_0_1"/>
<dbReference type="OrthoDB" id="288404at2759"/>
<dbReference type="InterPro" id="IPR011992">
    <property type="entry name" value="EF-hand-dom_pair"/>
</dbReference>
<dbReference type="PROSITE" id="PS50222">
    <property type="entry name" value="EF_HAND_2"/>
    <property type="match status" value="1"/>
</dbReference>